<reference evidence="4 5" key="1">
    <citation type="submission" date="2018-11" db="EMBL/GenBank/DDBJ databases">
        <title>Chitinophaga lutea sp.nov., isolate from arsenic contaminated soil.</title>
        <authorList>
            <person name="Zong Y."/>
        </authorList>
    </citation>
    <scope>NUCLEOTIDE SEQUENCE [LARGE SCALE GENOMIC DNA]</scope>
    <source>
        <strain evidence="4 5">ZY74</strain>
    </source>
</reference>
<keyword evidence="1 4" id="KW-0808">Transferase</keyword>
<comment type="caution">
    <text evidence="4">The sequence shown here is derived from an EMBL/GenBank/DDBJ whole genome shotgun (WGS) entry which is preliminary data.</text>
</comment>
<evidence type="ECO:0000313" key="4">
    <source>
        <dbReference type="EMBL" id="RPE08958.1"/>
    </source>
</evidence>
<sequence length="147" mass="16997">MQIIKANHSHLPQLAVLFDAYRQHYEQPTNVEGAQAYLAERLEQHDSEIYAATDEDGTLIGFTQLYPVFSSIGMKKAWILNDLYVAPEHRRKGAARKLIAASRELGERTSARYIMLQTHITNTTAQALYEDEGFKRDDEFYYYYLSI</sequence>
<dbReference type="SUPFAM" id="SSF55729">
    <property type="entry name" value="Acyl-CoA N-acyltransferases (Nat)"/>
    <property type="match status" value="1"/>
</dbReference>
<dbReference type="Gene3D" id="3.40.630.30">
    <property type="match status" value="1"/>
</dbReference>
<dbReference type="EMBL" id="RPDH01000002">
    <property type="protein sequence ID" value="RPE08958.1"/>
    <property type="molecule type" value="Genomic_DNA"/>
</dbReference>
<dbReference type="PROSITE" id="PS51186">
    <property type="entry name" value="GNAT"/>
    <property type="match status" value="1"/>
</dbReference>
<gene>
    <name evidence="4" type="ORF">EGT74_18250</name>
</gene>
<name>A0A3N4PMY5_9BACT</name>
<accession>A0A3N4PMY5</accession>
<dbReference type="GO" id="GO:0016747">
    <property type="term" value="F:acyltransferase activity, transferring groups other than amino-acyl groups"/>
    <property type="evidence" value="ECO:0007669"/>
    <property type="project" value="InterPro"/>
</dbReference>
<dbReference type="InterPro" id="IPR050832">
    <property type="entry name" value="Bact_Acetyltransf"/>
</dbReference>
<dbReference type="RefSeq" id="WP_123847957.1">
    <property type="nucleotide sequence ID" value="NZ_RPDH01000002.1"/>
</dbReference>
<dbReference type="Proteomes" id="UP000278351">
    <property type="component" value="Unassembled WGS sequence"/>
</dbReference>
<dbReference type="InterPro" id="IPR016181">
    <property type="entry name" value="Acyl_CoA_acyltransferase"/>
</dbReference>
<organism evidence="4 5">
    <name type="scientific">Chitinophaga lutea</name>
    <dbReference type="NCBI Taxonomy" id="2488634"/>
    <lineage>
        <taxon>Bacteria</taxon>
        <taxon>Pseudomonadati</taxon>
        <taxon>Bacteroidota</taxon>
        <taxon>Chitinophagia</taxon>
        <taxon>Chitinophagales</taxon>
        <taxon>Chitinophagaceae</taxon>
        <taxon>Chitinophaga</taxon>
    </lineage>
</organism>
<evidence type="ECO:0000313" key="5">
    <source>
        <dbReference type="Proteomes" id="UP000278351"/>
    </source>
</evidence>
<evidence type="ECO:0000256" key="1">
    <source>
        <dbReference type="ARBA" id="ARBA00022679"/>
    </source>
</evidence>
<dbReference type="Pfam" id="PF00583">
    <property type="entry name" value="Acetyltransf_1"/>
    <property type="match status" value="1"/>
</dbReference>
<dbReference type="AlphaFoldDB" id="A0A3N4PMY5"/>
<dbReference type="InterPro" id="IPR000182">
    <property type="entry name" value="GNAT_dom"/>
</dbReference>
<keyword evidence="2" id="KW-0012">Acyltransferase</keyword>
<dbReference type="OrthoDB" id="9792929at2"/>
<proteinExistence type="predicted"/>
<evidence type="ECO:0000256" key="2">
    <source>
        <dbReference type="ARBA" id="ARBA00023315"/>
    </source>
</evidence>
<dbReference type="CDD" id="cd04301">
    <property type="entry name" value="NAT_SF"/>
    <property type="match status" value="1"/>
</dbReference>
<keyword evidence="5" id="KW-1185">Reference proteome</keyword>
<protein>
    <submittedName>
        <fullName evidence="4">GNAT family N-acetyltransferase</fullName>
    </submittedName>
</protein>
<feature type="domain" description="N-acetyltransferase" evidence="3">
    <location>
        <begin position="1"/>
        <end position="147"/>
    </location>
</feature>
<evidence type="ECO:0000259" key="3">
    <source>
        <dbReference type="PROSITE" id="PS51186"/>
    </source>
</evidence>
<dbReference type="PANTHER" id="PTHR43877:SF2">
    <property type="entry name" value="AMINOALKYLPHOSPHONATE N-ACETYLTRANSFERASE-RELATED"/>
    <property type="match status" value="1"/>
</dbReference>
<dbReference type="PANTHER" id="PTHR43877">
    <property type="entry name" value="AMINOALKYLPHOSPHONATE N-ACETYLTRANSFERASE-RELATED-RELATED"/>
    <property type="match status" value="1"/>
</dbReference>